<evidence type="ECO:0000256" key="2">
    <source>
        <dbReference type="ARBA" id="ARBA00023002"/>
    </source>
</evidence>
<organism evidence="4 5">
    <name type="scientific">Hymenobacter gelipurpurascens</name>
    <dbReference type="NCBI Taxonomy" id="89968"/>
    <lineage>
        <taxon>Bacteria</taxon>
        <taxon>Pseudomonadati</taxon>
        <taxon>Bacteroidota</taxon>
        <taxon>Cytophagia</taxon>
        <taxon>Cytophagales</taxon>
        <taxon>Hymenobacteraceae</taxon>
        <taxon>Hymenobacter</taxon>
    </lineage>
</organism>
<dbReference type="PRINTS" id="PR00081">
    <property type="entry name" value="GDHRDH"/>
</dbReference>
<dbReference type="InterPro" id="IPR036291">
    <property type="entry name" value="NAD(P)-bd_dom_sf"/>
</dbReference>
<dbReference type="Gene3D" id="3.40.50.720">
    <property type="entry name" value="NAD(P)-binding Rossmann-like Domain"/>
    <property type="match status" value="1"/>
</dbReference>
<name>A0A212T3Z0_9BACT</name>
<accession>A0A212T3Z0</accession>
<dbReference type="RefSeq" id="WP_088841643.1">
    <property type="nucleotide sequence ID" value="NZ_FYEW01000001.1"/>
</dbReference>
<sequence>MHTEQNEPRPTNSEINPKPTSYPTSEEDMEKQPDWDMSSYQPAGKLKGKVALITGGDSGIGRAVALAYAMEGADVAVIYQTNAEDAAVVGRAVEAQGRKFLAIQCDVRSADACREAVRQTYAELGGFNILVNNAAYQMGYEHFETIPEENIHRTFDTNIKGYIFMAQAAIPFLKEGDSIINTGSIAGLVGNPHQVDYASTKGAIHTFTKSLAAYLGEKKIRVNAVLPGPIWTPLIPGTMLKEDLKKFGDATMLGRPGQPEELAPAYVYFASQDGSYSTGSLLEVTGGMPKTN</sequence>
<dbReference type="InterPro" id="IPR020904">
    <property type="entry name" value="Sc_DH/Rdtase_CS"/>
</dbReference>
<feature type="region of interest" description="Disordered" evidence="3">
    <location>
        <begin position="1"/>
        <end position="40"/>
    </location>
</feature>
<evidence type="ECO:0000256" key="1">
    <source>
        <dbReference type="ARBA" id="ARBA00006484"/>
    </source>
</evidence>
<keyword evidence="5" id="KW-1185">Reference proteome</keyword>
<dbReference type="InterPro" id="IPR002347">
    <property type="entry name" value="SDR_fam"/>
</dbReference>
<protein>
    <submittedName>
        <fullName evidence="4">NAD(P)-dependent dehydrogenase, short-chain alcohol dehydrogenase family</fullName>
    </submittedName>
</protein>
<dbReference type="SUPFAM" id="SSF51735">
    <property type="entry name" value="NAD(P)-binding Rossmann-fold domains"/>
    <property type="match status" value="1"/>
</dbReference>
<feature type="compositionally biased region" description="Polar residues" evidence="3">
    <location>
        <begin position="8"/>
        <end position="24"/>
    </location>
</feature>
<evidence type="ECO:0000313" key="5">
    <source>
        <dbReference type="Proteomes" id="UP000198131"/>
    </source>
</evidence>
<dbReference type="OrthoDB" id="9804104at2"/>
<dbReference type="Pfam" id="PF13561">
    <property type="entry name" value="adh_short_C2"/>
    <property type="match status" value="1"/>
</dbReference>
<dbReference type="FunFam" id="3.40.50.720:FF:000084">
    <property type="entry name" value="Short-chain dehydrogenase reductase"/>
    <property type="match status" value="1"/>
</dbReference>
<dbReference type="AlphaFoldDB" id="A0A212T3Z0"/>
<proteinExistence type="inferred from homology"/>
<dbReference type="PRINTS" id="PR00080">
    <property type="entry name" value="SDRFAMILY"/>
</dbReference>
<dbReference type="PROSITE" id="PS00061">
    <property type="entry name" value="ADH_SHORT"/>
    <property type="match status" value="1"/>
</dbReference>
<comment type="similarity">
    <text evidence="1">Belongs to the short-chain dehydrogenases/reductases (SDR) family.</text>
</comment>
<dbReference type="PANTHER" id="PTHR48107:SF16">
    <property type="entry name" value="NADPH-DEPENDENT ALDEHYDE REDUCTASE 1, CHLOROPLASTIC"/>
    <property type="match status" value="1"/>
</dbReference>
<dbReference type="GO" id="GO:0016614">
    <property type="term" value="F:oxidoreductase activity, acting on CH-OH group of donors"/>
    <property type="evidence" value="ECO:0007669"/>
    <property type="project" value="UniProtKB-ARBA"/>
</dbReference>
<dbReference type="Proteomes" id="UP000198131">
    <property type="component" value="Unassembled WGS sequence"/>
</dbReference>
<dbReference type="PANTHER" id="PTHR48107">
    <property type="entry name" value="NADPH-DEPENDENT ALDEHYDE REDUCTASE-LIKE PROTEIN, CHLOROPLASTIC-RELATED"/>
    <property type="match status" value="1"/>
</dbReference>
<dbReference type="EMBL" id="FYEW01000001">
    <property type="protein sequence ID" value="SNC60566.1"/>
    <property type="molecule type" value="Genomic_DNA"/>
</dbReference>
<keyword evidence="2" id="KW-0560">Oxidoreductase</keyword>
<reference evidence="5" key="1">
    <citation type="submission" date="2017-06" db="EMBL/GenBank/DDBJ databases">
        <authorList>
            <person name="Varghese N."/>
            <person name="Submissions S."/>
        </authorList>
    </citation>
    <scope>NUCLEOTIDE SEQUENCE [LARGE SCALE GENOMIC DNA]</scope>
    <source>
        <strain evidence="5">DSM 11116</strain>
    </source>
</reference>
<gene>
    <name evidence="4" type="ORF">SAMN06265337_0285</name>
</gene>
<evidence type="ECO:0000313" key="4">
    <source>
        <dbReference type="EMBL" id="SNC60566.1"/>
    </source>
</evidence>
<evidence type="ECO:0000256" key="3">
    <source>
        <dbReference type="SAM" id="MobiDB-lite"/>
    </source>
</evidence>